<proteinExistence type="inferred from homology"/>
<dbReference type="Gene3D" id="3.30.420.100">
    <property type="match status" value="1"/>
</dbReference>
<keyword evidence="4 7" id="KW-0689">Ribosomal protein</keyword>
<evidence type="ECO:0000256" key="5">
    <source>
        <dbReference type="ARBA" id="ARBA00023274"/>
    </source>
</evidence>
<dbReference type="PANTHER" id="PTHR12899">
    <property type="entry name" value="39S RIBOSOMAL PROTEIN L18, MITOCHONDRIAL"/>
    <property type="match status" value="1"/>
</dbReference>
<dbReference type="GO" id="GO:0008097">
    <property type="term" value="F:5S rRNA binding"/>
    <property type="evidence" value="ECO:0007669"/>
    <property type="project" value="TreeGrafter"/>
</dbReference>
<accession>A0A136Q7D0</accession>
<name>A0A136Q7D0_9FIRM</name>
<dbReference type="Proteomes" id="UP000070366">
    <property type="component" value="Unassembled WGS sequence"/>
</dbReference>
<keyword evidence="3 7" id="KW-0694">RNA-binding</keyword>
<dbReference type="PATRIC" id="fig|626937.4.peg.617"/>
<evidence type="ECO:0000256" key="6">
    <source>
        <dbReference type="ARBA" id="ARBA00035197"/>
    </source>
</evidence>
<dbReference type="HAMAP" id="MF_01337_B">
    <property type="entry name" value="Ribosomal_uL18_B"/>
    <property type="match status" value="1"/>
</dbReference>
<gene>
    <name evidence="7" type="primary">rplR</name>
    <name evidence="8" type="ORF">HMPREF3293_00626</name>
</gene>
<dbReference type="STRING" id="626937.HMPREF3293_00626"/>
<evidence type="ECO:0000256" key="1">
    <source>
        <dbReference type="ARBA" id="ARBA00007116"/>
    </source>
</evidence>
<dbReference type="GO" id="GO:0003735">
    <property type="term" value="F:structural constituent of ribosome"/>
    <property type="evidence" value="ECO:0007669"/>
    <property type="project" value="InterPro"/>
</dbReference>
<keyword evidence="5 7" id="KW-0687">Ribonucleoprotein</keyword>
<dbReference type="Pfam" id="PF00861">
    <property type="entry name" value="Ribosomal_L18p"/>
    <property type="match status" value="1"/>
</dbReference>
<reference evidence="8 9" key="1">
    <citation type="submission" date="2016-02" db="EMBL/GenBank/DDBJ databases">
        <authorList>
            <person name="Wen L."/>
            <person name="He K."/>
            <person name="Yang H."/>
        </authorList>
    </citation>
    <scope>NUCLEOTIDE SEQUENCE [LARGE SCALE GENOMIC DNA]</scope>
    <source>
        <strain evidence="8 9">DSM 22607</strain>
    </source>
</reference>
<dbReference type="OrthoDB" id="9810939at2"/>
<dbReference type="NCBIfam" id="TIGR00060">
    <property type="entry name" value="L18_bact"/>
    <property type="match status" value="1"/>
</dbReference>
<keyword evidence="9" id="KW-1185">Reference proteome</keyword>
<dbReference type="GO" id="GO:0022625">
    <property type="term" value="C:cytosolic large ribosomal subunit"/>
    <property type="evidence" value="ECO:0007669"/>
    <property type="project" value="TreeGrafter"/>
</dbReference>
<organism evidence="8 9">
    <name type="scientific">Christensenella minuta</name>
    <dbReference type="NCBI Taxonomy" id="626937"/>
    <lineage>
        <taxon>Bacteria</taxon>
        <taxon>Bacillati</taxon>
        <taxon>Bacillota</taxon>
        <taxon>Clostridia</taxon>
        <taxon>Christensenellales</taxon>
        <taxon>Christensenellaceae</taxon>
        <taxon>Christensenella</taxon>
    </lineage>
</organism>
<evidence type="ECO:0000256" key="7">
    <source>
        <dbReference type="HAMAP-Rule" id="MF_01337"/>
    </source>
</evidence>
<evidence type="ECO:0000256" key="4">
    <source>
        <dbReference type="ARBA" id="ARBA00022980"/>
    </source>
</evidence>
<sequence>MINRKDRNEIRKKRHQRIRNKISGTASRPRMNVYRSLSNIYVQFIDDVAGNTLCSASSMDAEIKAKCQEATKTEAAKMVGELAAQRAVKAGISEAVFDRGGYLYTGRVAQVAEGARAAGLKL</sequence>
<dbReference type="SUPFAM" id="SSF53137">
    <property type="entry name" value="Translational machinery components"/>
    <property type="match status" value="1"/>
</dbReference>
<dbReference type="KEGG" id="cmiu:B1H56_10160"/>
<dbReference type="InterPro" id="IPR004389">
    <property type="entry name" value="Ribosomal_uL18_bac-type"/>
</dbReference>
<dbReference type="RefSeq" id="WP_066522695.1">
    <property type="nucleotide sequence ID" value="NZ_CABMOF010000009.1"/>
</dbReference>
<evidence type="ECO:0000313" key="9">
    <source>
        <dbReference type="Proteomes" id="UP000070366"/>
    </source>
</evidence>
<dbReference type="InterPro" id="IPR057268">
    <property type="entry name" value="Ribosomal_L18"/>
</dbReference>
<protein>
    <recommendedName>
        <fullName evidence="6 7">Large ribosomal subunit protein uL18</fullName>
    </recommendedName>
</protein>
<dbReference type="PANTHER" id="PTHR12899:SF3">
    <property type="entry name" value="LARGE RIBOSOMAL SUBUNIT PROTEIN UL18M"/>
    <property type="match status" value="1"/>
</dbReference>
<dbReference type="InterPro" id="IPR005484">
    <property type="entry name" value="Ribosomal_uL18_bac/plant/anim"/>
</dbReference>
<dbReference type="CDD" id="cd00432">
    <property type="entry name" value="Ribosomal_L18_L5e"/>
    <property type="match status" value="1"/>
</dbReference>
<dbReference type="GO" id="GO:0006412">
    <property type="term" value="P:translation"/>
    <property type="evidence" value="ECO:0007669"/>
    <property type="project" value="UniProtKB-UniRule"/>
</dbReference>
<comment type="function">
    <text evidence="7">This is one of the proteins that bind and probably mediate the attachment of the 5S RNA into the large ribosomal subunit, where it forms part of the central protuberance.</text>
</comment>
<comment type="subunit">
    <text evidence="7">Part of the 50S ribosomal subunit; part of the 5S rRNA/L5/L18/L25 subcomplex. Contacts the 5S and 23S rRNAs.</text>
</comment>
<evidence type="ECO:0000256" key="3">
    <source>
        <dbReference type="ARBA" id="ARBA00022884"/>
    </source>
</evidence>
<evidence type="ECO:0000256" key="2">
    <source>
        <dbReference type="ARBA" id="ARBA00022730"/>
    </source>
</evidence>
<evidence type="ECO:0000313" key="8">
    <source>
        <dbReference type="EMBL" id="KXK66583.1"/>
    </source>
</evidence>
<dbReference type="AlphaFoldDB" id="A0A136Q7D0"/>
<dbReference type="FunFam" id="3.30.420.100:FF:000001">
    <property type="entry name" value="50S ribosomal protein L18"/>
    <property type="match status" value="1"/>
</dbReference>
<keyword evidence="2 7" id="KW-0699">rRNA-binding</keyword>
<comment type="caution">
    <text evidence="8">The sequence shown here is derived from an EMBL/GenBank/DDBJ whole genome shotgun (WGS) entry which is preliminary data.</text>
</comment>
<dbReference type="EMBL" id="LSZW01000040">
    <property type="protein sequence ID" value="KXK66583.1"/>
    <property type="molecule type" value="Genomic_DNA"/>
</dbReference>
<comment type="similarity">
    <text evidence="1 7">Belongs to the universal ribosomal protein uL18 family.</text>
</comment>